<proteinExistence type="predicted"/>
<sequence>MATNLKNKNYYPESRPFLFYKEPKNAETVIEYPVHLLRIFTRQGSYNLTITPNKTSLWMFTF</sequence>
<gene>
    <name evidence="1" type="ORF">TSUD_226300</name>
</gene>
<dbReference type="EMBL" id="DF973706">
    <property type="protein sequence ID" value="GAU38209.1"/>
    <property type="molecule type" value="Genomic_DNA"/>
</dbReference>
<organism evidence="1 2">
    <name type="scientific">Trifolium subterraneum</name>
    <name type="common">Subterranean clover</name>
    <dbReference type="NCBI Taxonomy" id="3900"/>
    <lineage>
        <taxon>Eukaryota</taxon>
        <taxon>Viridiplantae</taxon>
        <taxon>Streptophyta</taxon>
        <taxon>Embryophyta</taxon>
        <taxon>Tracheophyta</taxon>
        <taxon>Spermatophyta</taxon>
        <taxon>Magnoliopsida</taxon>
        <taxon>eudicotyledons</taxon>
        <taxon>Gunneridae</taxon>
        <taxon>Pentapetalae</taxon>
        <taxon>rosids</taxon>
        <taxon>fabids</taxon>
        <taxon>Fabales</taxon>
        <taxon>Fabaceae</taxon>
        <taxon>Papilionoideae</taxon>
        <taxon>50 kb inversion clade</taxon>
        <taxon>NPAAA clade</taxon>
        <taxon>Hologalegina</taxon>
        <taxon>IRL clade</taxon>
        <taxon>Trifolieae</taxon>
        <taxon>Trifolium</taxon>
    </lineage>
</organism>
<keyword evidence="2" id="KW-1185">Reference proteome</keyword>
<protein>
    <submittedName>
        <fullName evidence="1">Uncharacterized protein</fullName>
    </submittedName>
</protein>
<reference evidence="2" key="1">
    <citation type="journal article" date="2017" name="Front. Plant Sci.">
        <title>Climate Clever Clovers: New Paradigm to Reduce the Environmental Footprint of Ruminants by Breeding Low Methanogenic Forages Utilizing Haplotype Variation.</title>
        <authorList>
            <person name="Kaur P."/>
            <person name="Appels R."/>
            <person name="Bayer P.E."/>
            <person name="Keeble-Gagnere G."/>
            <person name="Wang J."/>
            <person name="Hirakawa H."/>
            <person name="Shirasawa K."/>
            <person name="Vercoe P."/>
            <person name="Stefanova K."/>
            <person name="Durmic Z."/>
            <person name="Nichols P."/>
            <person name="Revell C."/>
            <person name="Isobe S.N."/>
            <person name="Edwards D."/>
            <person name="Erskine W."/>
        </authorList>
    </citation>
    <scope>NUCLEOTIDE SEQUENCE [LARGE SCALE GENOMIC DNA]</scope>
    <source>
        <strain evidence="2">cv. Daliak</strain>
    </source>
</reference>
<evidence type="ECO:0000313" key="2">
    <source>
        <dbReference type="Proteomes" id="UP000242715"/>
    </source>
</evidence>
<evidence type="ECO:0000313" key="1">
    <source>
        <dbReference type="EMBL" id="GAU38209.1"/>
    </source>
</evidence>
<accession>A0A2Z6P3G6</accession>
<name>A0A2Z6P3G6_TRISU</name>
<dbReference type="AlphaFoldDB" id="A0A2Z6P3G6"/>
<dbReference type="Proteomes" id="UP000242715">
    <property type="component" value="Unassembled WGS sequence"/>
</dbReference>